<feature type="transmembrane region" description="Helical" evidence="1">
    <location>
        <begin position="168"/>
        <end position="188"/>
    </location>
</feature>
<keyword evidence="1" id="KW-0812">Transmembrane</keyword>
<feature type="transmembrane region" description="Helical" evidence="1">
    <location>
        <begin position="137"/>
        <end position="156"/>
    </location>
</feature>
<organism evidence="2 3">
    <name type="scientific">Ekhidna lutea</name>
    <dbReference type="NCBI Taxonomy" id="447679"/>
    <lineage>
        <taxon>Bacteria</taxon>
        <taxon>Pseudomonadati</taxon>
        <taxon>Bacteroidota</taxon>
        <taxon>Cytophagia</taxon>
        <taxon>Cytophagales</taxon>
        <taxon>Reichenbachiellaceae</taxon>
        <taxon>Ekhidna</taxon>
    </lineage>
</organism>
<proteinExistence type="predicted"/>
<dbReference type="OrthoDB" id="7446256at2"/>
<accession>A0A239IEN9</accession>
<sequence length="263" mass="29735">MRTCVNCGVDNSHKFCPECGQKMEVKRVSFRTIAEEFFSKWIGFDNQFGRTVLDMTIRPGIVVNAYLSGNRTRYIGPLGYVVIMTALLIISFDLFGLEVGDFLKQNSDTFNPAGNQAISEDQAKMQQSVMEFMAKNFRFMAAIMIPFFAISLGWFYRREKLNYIERAVVTTYLSCHGMWITMAMLGILALSGHLFNVTGMILSIVYYAFALHKCFPRRNFMLGFVKTVGVYVSAILLFTLFALIVGIGIGILIAIFNPEMIQS</sequence>
<evidence type="ECO:0000256" key="1">
    <source>
        <dbReference type="SAM" id="Phobius"/>
    </source>
</evidence>
<feature type="transmembrane region" description="Helical" evidence="1">
    <location>
        <begin position="228"/>
        <end position="256"/>
    </location>
</feature>
<dbReference type="Proteomes" id="UP000198393">
    <property type="component" value="Unassembled WGS sequence"/>
</dbReference>
<evidence type="ECO:0000313" key="3">
    <source>
        <dbReference type="Proteomes" id="UP000198393"/>
    </source>
</evidence>
<feature type="transmembrane region" description="Helical" evidence="1">
    <location>
        <begin position="78"/>
        <end position="97"/>
    </location>
</feature>
<keyword evidence="1" id="KW-0472">Membrane</keyword>
<dbReference type="AlphaFoldDB" id="A0A239IEN9"/>
<reference evidence="2 3" key="1">
    <citation type="submission" date="2017-06" db="EMBL/GenBank/DDBJ databases">
        <authorList>
            <person name="Kim H.J."/>
            <person name="Triplett B.A."/>
        </authorList>
    </citation>
    <scope>NUCLEOTIDE SEQUENCE [LARGE SCALE GENOMIC DNA]</scope>
    <source>
        <strain evidence="2 3">DSM 19307</strain>
    </source>
</reference>
<evidence type="ECO:0000313" key="2">
    <source>
        <dbReference type="EMBL" id="SNS91503.1"/>
    </source>
</evidence>
<protein>
    <submittedName>
        <fullName evidence="2">Uncharacterized protein</fullName>
    </submittedName>
</protein>
<gene>
    <name evidence="2" type="ORF">SAMN05421640_1611</name>
</gene>
<feature type="transmembrane region" description="Helical" evidence="1">
    <location>
        <begin position="194"/>
        <end position="216"/>
    </location>
</feature>
<name>A0A239IEN9_EKHLU</name>
<dbReference type="EMBL" id="FZPD01000003">
    <property type="protein sequence ID" value="SNS91503.1"/>
    <property type="molecule type" value="Genomic_DNA"/>
</dbReference>
<dbReference type="Pfam" id="PF12412">
    <property type="entry name" value="DUF3667"/>
    <property type="match status" value="1"/>
</dbReference>
<keyword evidence="1" id="KW-1133">Transmembrane helix</keyword>
<keyword evidence="3" id="KW-1185">Reference proteome</keyword>
<dbReference type="InterPro" id="IPR022134">
    <property type="entry name" value="DUF3667"/>
</dbReference>